<keyword evidence="2" id="KW-1185">Reference proteome</keyword>
<sequence>MQKQFSLISLNFSPIHFTSAEGTLNGYVFGRFQRIQLYYGESCRSSCSYYRATPRNAYLNGKSHLYNDCYHFKGHTRDHCYKLQCYPKRKEGGSSSHANSVATGGNHLNDGGSYDPLISRNTRFYVSSSSIPTIGTQAPGSLKWQGRGDDKDNQARSDSPCLCALGCELHMILGESGSWVVSE</sequence>
<evidence type="ECO:0000313" key="1">
    <source>
        <dbReference type="EnsemblPlants" id="Solyc03g059316.1.1"/>
    </source>
</evidence>
<reference evidence="1" key="2">
    <citation type="submission" date="2019-01" db="UniProtKB">
        <authorList>
            <consortium name="EnsemblPlants"/>
        </authorList>
    </citation>
    <scope>IDENTIFICATION</scope>
    <source>
        <strain evidence="1">cv. Heinz 1706</strain>
    </source>
</reference>
<accession>A0A3Q7FI52</accession>
<evidence type="ECO:0000313" key="2">
    <source>
        <dbReference type="Proteomes" id="UP000004994"/>
    </source>
</evidence>
<proteinExistence type="predicted"/>
<reference evidence="1" key="1">
    <citation type="journal article" date="2012" name="Nature">
        <title>The tomato genome sequence provides insights into fleshy fruit evolution.</title>
        <authorList>
            <consortium name="Tomato Genome Consortium"/>
        </authorList>
    </citation>
    <scope>NUCLEOTIDE SEQUENCE [LARGE SCALE GENOMIC DNA]</scope>
    <source>
        <strain evidence="1">cv. Heinz 1706</strain>
    </source>
</reference>
<organism evidence="1">
    <name type="scientific">Solanum lycopersicum</name>
    <name type="common">Tomato</name>
    <name type="synonym">Lycopersicon esculentum</name>
    <dbReference type="NCBI Taxonomy" id="4081"/>
    <lineage>
        <taxon>Eukaryota</taxon>
        <taxon>Viridiplantae</taxon>
        <taxon>Streptophyta</taxon>
        <taxon>Embryophyta</taxon>
        <taxon>Tracheophyta</taxon>
        <taxon>Spermatophyta</taxon>
        <taxon>Magnoliopsida</taxon>
        <taxon>eudicotyledons</taxon>
        <taxon>Gunneridae</taxon>
        <taxon>Pentapetalae</taxon>
        <taxon>asterids</taxon>
        <taxon>lamiids</taxon>
        <taxon>Solanales</taxon>
        <taxon>Solanaceae</taxon>
        <taxon>Solanoideae</taxon>
        <taxon>Solaneae</taxon>
        <taxon>Solanum</taxon>
        <taxon>Solanum subgen. Lycopersicon</taxon>
    </lineage>
</organism>
<dbReference type="InParanoid" id="A0A3Q7FI52"/>
<protein>
    <submittedName>
        <fullName evidence="1">Uncharacterized protein</fullName>
    </submittedName>
</protein>
<dbReference type="EnsemblPlants" id="Solyc03g059316.1.1">
    <property type="protein sequence ID" value="Solyc03g059316.1.1"/>
    <property type="gene ID" value="Solyc03g059316.1"/>
</dbReference>
<dbReference type="AlphaFoldDB" id="A0A3Q7FI52"/>
<dbReference type="Gramene" id="Solyc03g059316.1.1">
    <property type="protein sequence ID" value="Solyc03g059316.1.1"/>
    <property type="gene ID" value="Solyc03g059316.1"/>
</dbReference>
<dbReference type="Proteomes" id="UP000004994">
    <property type="component" value="Chromosome 3"/>
</dbReference>
<name>A0A3Q7FI52_SOLLC</name>